<dbReference type="Proteomes" id="UP001054945">
    <property type="component" value="Unassembled WGS sequence"/>
</dbReference>
<protein>
    <submittedName>
        <fullName evidence="1">Uncharacterized protein</fullName>
    </submittedName>
</protein>
<name>A0AAV4XCH7_CAEEX</name>
<sequence length="83" mass="9331">MPVDLAERVQSALDELPTFAKANHQFILVAVSPTRACYLCSPQHQMTIPPKVMLHLRTSPLTFTIIKSKLFSNWGLVPHFENG</sequence>
<accession>A0AAV4XCH7</accession>
<gene>
    <name evidence="1" type="ORF">CEXT_158131</name>
</gene>
<evidence type="ECO:0000313" key="1">
    <source>
        <dbReference type="EMBL" id="GIY92887.1"/>
    </source>
</evidence>
<dbReference type="EMBL" id="BPLR01000207">
    <property type="protein sequence ID" value="GIY92887.1"/>
    <property type="molecule type" value="Genomic_DNA"/>
</dbReference>
<keyword evidence="2" id="KW-1185">Reference proteome</keyword>
<evidence type="ECO:0000313" key="2">
    <source>
        <dbReference type="Proteomes" id="UP001054945"/>
    </source>
</evidence>
<organism evidence="1 2">
    <name type="scientific">Caerostris extrusa</name>
    <name type="common">Bark spider</name>
    <name type="synonym">Caerostris bankana</name>
    <dbReference type="NCBI Taxonomy" id="172846"/>
    <lineage>
        <taxon>Eukaryota</taxon>
        <taxon>Metazoa</taxon>
        <taxon>Ecdysozoa</taxon>
        <taxon>Arthropoda</taxon>
        <taxon>Chelicerata</taxon>
        <taxon>Arachnida</taxon>
        <taxon>Araneae</taxon>
        <taxon>Araneomorphae</taxon>
        <taxon>Entelegynae</taxon>
        <taxon>Araneoidea</taxon>
        <taxon>Araneidae</taxon>
        <taxon>Caerostris</taxon>
    </lineage>
</organism>
<dbReference type="AlphaFoldDB" id="A0AAV4XCH7"/>
<reference evidence="1 2" key="1">
    <citation type="submission" date="2021-06" db="EMBL/GenBank/DDBJ databases">
        <title>Caerostris extrusa draft genome.</title>
        <authorList>
            <person name="Kono N."/>
            <person name="Arakawa K."/>
        </authorList>
    </citation>
    <scope>NUCLEOTIDE SEQUENCE [LARGE SCALE GENOMIC DNA]</scope>
</reference>
<comment type="caution">
    <text evidence="1">The sequence shown here is derived from an EMBL/GenBank/DDBJ whole genome shotgun (WGS) entry which is preliminary data.</text>
</comment>
<proteinExistence type="predicted"/>